<protein>
    <submittedName>
        <fullName evidence="3">Uncharacterized protein</fullName>
    </submittedName>
</protein>
<evidence type="ECO:0000313" key="4">
    <source>
        <dbReference type="Proteomes" id="UP000095767"/>
    </source>
</evidence>
<keyword evidence="4" id="KW-1185">Reference proteome</keyword>
<evidence type="ECO:0000256" key="2">
    <source>
        <dbReference type="SAM" id="SignalP"/>
    </source>
</evidence>
<dbReference type="OrthoDB" id="695429at2759"/>
<dbReference type="EMBL" id="LWDX02041683">
    <property type="protein sequence ID" value="OEL23760.1"/>
    <property type="molecule type" value="Genomic_DNA"/>
</dbReference>
<keyword evidence="2" id="KW-0732">Signal</keyword>
<dbReference type="AlphaFoldDB" id="A0A1E5VF44"/>
<dbReference type="Proteomes" id="UP000095767">
    <property type="component" value="Unassembled WGS sequence"/>
</dbReference>
<evidence type="ECO:0000313" key="3">
    <source>
        <dbReference type="EMBL" id="OEL23760.1"/>
    </source>
</evidence>
<feature type="chain" id="PRO_5009188063" evidence="2">
    <location>
        <begin position="40"/>
        <end position="111"/>
    </location>
</feature>
<proteinExistence type="predicted"/>
<gene>
    <name evidence="3" type="ORF">BAE44_0015222</name>
</gene>
<feature type="signal peptide" evidence="2">
    <location>
        <begin position="1"/>
        <end position="39"/>
    </location>
</feature>
<accession>A0A1E5VF44</accession>
<sequence length="111" mass="12076">MACAITRIRPPSLLCRRRLFLALLLLVAVFTTQPSSCTSRPLPTSSNNGVAKADTTTTNEVMTLALPIQATSRQQADHQHHQLPAGGSYQWLLDMKPRGKAPPSAPSKRTN</sequence>
<evidence type="ECO:0000256" key="1">
    <source>
        <dbReference type="SAM" id="MobiDB-lite"/>
    </source>
</evidence>
<reference evidence="3 4" key="1">
    <citation type="submission" date="2016-09" db="EMBL/GenBank/DDBJ databases">
        <title>The draft genome of Dichanthelium oligosanthes: A C3 panicoid grass species.</title>
        <authorList>
            <person name="Studer A.J."/>
            <person name="Schnable J.C."/>
            <person name="Brutnell T.P."/>
        </authorList>
    </citation>
    <scope>NUCLEOTIDE SEQUENCE [LARGE SCALE GENOMIC DNA]</scope>
    <source>
        <strain evidence="4">cv. Kellogg 1175</strain>
        <tissue evidence="3">Leaf</tissue>
    </source>
</reference>
<name>A0A1E5VF44_9POAL</name>
<organism evidence="3 4">
    <name type="scientific">Dichanthelium oligosanthes</name>
    <dbReference type="NCBI Taxonomy" id="888268"/>
    <lineage>
        <taxon>Eukaryota</taxon>
        <taxon>Viridiplantae</taxon>
        <taxon>Streptophyta</taxon>
        <taxon>Embryophyta</taxon>
        <taxon>Tracheophyta</taxon>
        <taxon>Spermatophyta</taxon>
        <taxon>Magnoliopsida</taxon>
        <taxon>Liliopsida</taxon>
        <taxon>Poales</taxon>
        <taxon>Poaceae</taxon>
        <taxon>PACMAD clade</taxon>
        <taxon>Panicoideae</taxon>
        <taxon>Panicodae</taxon>
        <taxon>Paniceae</taxon>
        <taxon>Dichantheliinae</taxon>
        <taxon>Dichanthelium</taxon>
    </lineage>
</organism>
<feature type="region of interest" description="Disordered" evidence="1">
    <location>
        <begin position="34"/>
        <end position="55"/>
    </location>
</feature>
<comment type="caution">
    <text evidence="3">The sequence shown here is derived from an EMBL/GenBank/DDBJ whole genome shotgun (WGS) entry which is preliminary data.</text>
</comment>